<evidence type="ECO:0000256" key="9">
    <source>
        <dbReference type="ARBA" id="ARBA00023163"/>
    </source>
</evidence>
<protein>
    <recommendedName>
        <fullName evidence="14">C2H2-type domain-containing protein</fullName>
    </recommendedName>
</protein>
<comment type="caution">
    <text evidence="12">The sequence shown here is derived from an EMBL/GenBank/DDBJ whole genome shotgun (WGS) entry which is preliminary data.</text>
</comment>
<keyword evidence="8" id="KW-0238">DNA-binding</keyword>
<evidence type="ECO:0000313" key="13">
    <source>
        <dbReference type="Proteomes" id="UP000826234"/>
    </source>
</evidence>
<name>A0ABQ7SKI7_PHRPL</name>
<evidence type="ECO:0000256" key="4">
    <source>
        <dbReference type="ARBA" id="ARBA00022737"/>
    </source>
</evidence>
<keyword evidence="6" id="KW-0862">Zinc</keyword>
<evidence type="ECO:0000256" key="6">
    <source>
        <dbReference type="ARBA" id="ARBA00022833"/>
    </source>
</evidence>
<feature type="compositionally biased region" description="Polar residues" evidence="11">
    <location>
        <begin position="296"/>
        <end position="309"/>
    </location>
</feature>
<feature type="compositionally biased region" description="Basic and acidic residues" evidence="11">
    <location>
        <begin position="51"/>
        <end position="64"/>
    </location>
</feature>
<keyword evidence="5" id="KW-0863">Zinc-finger</keyword>
<dbReference type="PANTHER" id="PTHR45925">
    <property type="entry name" value="ZINC FINGER PROTEIN"/>
    <property type="match status" value="1"/>
</dbReference>
<accession>A0ABQ7SKI7</accession>
<evidence type="ECO:0000256" key="10">
    <source>
        <dbReference type="ARBA" id="ARBA00023242"/>
    </source>
</evidence>
<reference evidence="12 13" key="1">
    <citation type="journal article" date="2022" name="Gigascience">
        <title>A chromosome-level genome assembly and annotation of the desert horned lizard, Phrynosoma platyrhinos, provides insight into chromosomal rearrangements among reptiles.</title>
        <authorList>
            <person name="Koochekian N."/>
            <person name="Ascanio A."/>
            <person name="Farleigh K."/>
            <person name="Card D.C."/>
            <person name="Schield D.R."/>
            <person name="Castoe T.A."/>
            <person name="Jezkova T."/>
        </authorList>
    </citation>
    <scope>NUCLEOTIDE SEQUENCE [LARGE SCALE GENOMIC DNA]</scope>
    <source>
        <strain evidence="12">NK-2021</strain>
    </source>
</reference>
<gene>
    <name evidence="12" type="ORF">JD844_016518</name>
</gene>
<proteinExistence type="inferred from homology"/>
<feature type="compositionally biased region" description="Basic and acidic residues" evidence="11">
    <location>
        <begin position="138"/>
        <end position="155"/>
    </location>
</feature>
<evidence type="ECO:0000313" key="12">
    <source>
        <dbReference type="EMBL" id="KAH0617862.1"/>
    </source>
</evidence>
<keyword evidence="7" id="KW-0805">Transcription regulation</keyword>
<keyword evidence="10" id="KW-0539">Nucleus</keyword>
<keyword evidence="3" id="KW-0479">Metal-binding</keyword>
<sequence>MWDLGNGRLRLLKYQDISNSRNFQSKKPYLCAFSEETVSVAALHFNHGRNGSREKNASESKLERPAASSTPENRIKEPFPKHMDDKCSLDSKRLMFQQSCDTPCSSKAVEFPSSISQTCSYVRPDLQASLEIQDKHSKEISSDMHEHSTVNKDSDIPEDTPLDLSEKSTRDDSCNTNFTSTLQNTLIVHPCPYCSHKTYYPEVLWMHKRIWHKVSCNSVAPPWVLQNGFKSIKNNAVFMTSSGRTGPPPVLGGKECQPLPIARFTRTQVPSGMSESKSNSSGLGVTAKPGTMSKDVPSTGSCGPQSSGTDGYKHPKLNHTHEQYSTVAQQPQLKAKYEMNSKLMQAGSITRCPTPSQTIVAKPISQVSNIKQTEKYAVPQMSTGFAPLSKHCTSDPGKANFFSSPQYHPPCKTEPYIIQEDLTVPQQEPNTKRENEVRAMTNCMSGSRASPLTQPQPQSNAAGPPPTVHSTKQEPPSEGQEKHLDILNIFKTSIPKELATLYQTWGANSPVLDHAGKNPKD</sequence>
<feature type="region of interest" description="Disordered" evidence="11">
    <location>
        <begin position="48"/>
        <end position="81"/>
    </location>
</feature>
<evidence type="ECO:0000256" key="11">
    <source>
        <dbReference type="SAM" id="MobiDB-lite"/>
    </source>
</evidence>
<keyword evidence="13" id="KW-1185">Reference proteome</keyword>
<dbReference type="Proteomes" id="UP000826234">
    <property type="component" value="Unassembled WGS sequence"/>
</dbReference>
<dbReference type="EMBL" id="JAIPUX010005289">
    <property type="protein sequence ID" value="KAH0617862.1"/>
    <property type="molecule type" value="Genomic_DNA"/>
</dbReference>
<evidence type="ECO:0000256" key="2">
    <source>
        <dbReference type="ARBA" id="ARBA00006991"/>
    </source>
</evidence>
<feature type="compositionally biased region" description="Polar residues" evidence="11">
    <location>
        <begin position="445"/>
        <end position="461"/>
    </location>
</feature>
<feature type="region of interest" description="Disordered" evidence="11">
    <location>
        <begin position="445"/>
        <end position="484"/>
    </location>
</feature>
<evidence type="ECO:0000256" key="5">
    <source>
        <dbReference type="ARBA" id="ARBA00022771"/>
    </source>
</evidence>
<comment type="subcellular location">
    <subcellularLocation>
        <location evidence="1">Nucleus</location>
    </subcellularLocation>
</comment>
<comment type="similarity">
    <text evidence="2">Belongs to the krueppel C2H2-type zinc-finger protein family.</text>
</comment>
<evidence type="ECO:0000256" key="8">
    <source>
        <dbReference type="ARBA" id="ARBA00023125"/>
    </source>
</evidence>
<organism evidence="12 13">
    <name type="scientific">Phrynosoma platyrhinos</name>
    <name type="common">Desert horned lizard</name>
    <dbReference type="NCBI Taxonomy" id="52577"/>
    <lineage>
        <taxon>Eukaryota</taxon>
        <taxon>Metazoa</taxon>
        <taxon>Chordata</taxon>
        <taxon>Craniata</taxon>
        <taxon>Vertebrata</taxon>
        <taxon>Euteleostomi</taxon>
        <taxon>Lepidosauria</taxon>
        <taxon>Squamata</taxon>
        <taxon>Bifurcata</taxon>
        <taxon>Unidentata</taxon>
        <taxon>Episquamata</taxon>
        <taxon>Toxicofera</taxon>
        <taxon>Iguania</taxon>
        <taxon>Phrynosomatidae</taxon>
        <taxon>Phrynosomatinae</taxon>
        <taxon>Phrynosoma</taxon>
    </lineage>
</organism>
<keyword evidence="4" id="KW-0677">Repeat</keyword>
<evidence type="ECO:0000256" key="3">
    <source>
        <dbReference type="ARBA" id="ARBA00022723"/>
    </source>
</evidence>
<evidence type="ECO:0000256" key="7">
    <source>
        <dbReference type="ARBA" id="ARBA00023015"/>
    </source>
</evidence>
<keyword evidence="9" id="KW-0804">Transcription</keyword>
<dbReference type="PANTHER" id="PTHR45925:SF3">
    <property type="entry name" value="ZINC FINGER PROTEIN 516"/>
    <property type="match status" value="1"/>
</dbReference>
<dbReference type="InterPro" id="IPR051967">
    <property type="entry name" value="Krueppel_C2H2-ZF"/>
</dbReference>
<feature type="compositionally biased region" description="Low complexity" evidence="11">
    <location>
        <begin position="271"/>
        <end position="284"/>
    </location>
</feature>
<evidence type="ECO:0008006" key="14">
    <source>
        <dbReference type="Google" id="ProtNLM"/>
    </source>
</evidence>
<evidence type="ECO:0000256" key="1">
    <source>
        <dbReference type="ARBA" id="ARBA00004123"/>
    </source>
</evidence>
<feature type="region of interest" description="Disordered" evidence="11">
    <location>
        <begin position="268"/>
        <end position="317"/>
    </location>
</feature>
<feature type="region of interest" description="Disordered" evidence="11">
    <location>
        <begin position="138"/>
        <end position="170"/>
    </location>
</feature>